<dbReference type="InterPro" id="IPR015421">
    <property type="entry name" value="PyrdxlP-dep_Trfase_major"/>
</dbReference>
<dbReference type="GO" id="GO:0006534">
    <property type="term" value="P:cysteine metabolic process"/>
    <property type="evidence" value="ECO:0007669"/>
    <property type="project" value="UniProtKB-UniRule"/>
</dbReference>
<gene>
    <name evidence="10" type="ORF">EYH45_05410</name>
</gene>
<evidence type="ECO:0000259" key="9">
    <source>
        <dbReference type="Pfam" id="PF00266"/>
    </source>
</evidence>
<keyword evidence="5 8" id="KW-0663">Pyridoxal phosphate</keyword>
<dbReference type="PROSITE" id="PS00595">
    <property type="entry name" value="AA_TRANSFER_CLASS_5"/>
    <property type="match status" value="1"/>
</dbReference>
<dbReference type="EC" id="2.8.1.7" evidence="3 8"/>
<sequence length="413" mass="46840">MGRVSLLNVDEIRGDFPIFSRQVGGRPLIYLDSAATSQRPRQVVEAVRRYYEEYNSNVHRGVYSISVEATEEYERARRKISRFINAKSEREVVFVRGTTEALNLVAYAWALRKLRKGDKILLTEMEHHSNIVPWQLIAQHTGAEINYIPFNRYDGKLELDKLDRYKDFKILSFTYASNVLGTINDAKRLVKYAHENNALAVIDAAQAVPHMRVDVQEIGCDFLAFSGHKMLGPTGIGVLYGRRELLEEMQPFMGGGEMIREVHLSHSTWNEVPWKFEAGTPNVAGAIGLGAAVDYLERIGMERIREHEESLTKHALDEFEKIKGMRIYGPLEAGERAGLIAFNVADIHAHDLATLLDEDGICVRAGHHCAMPIHTKLETPATTRASFYLYNTHEEIERLTESIKKAAKKFKIT</sequence>
<evidence type="ECO:0000313" key="10">
    <source>
        <dbReference type="EMBL" id="HIQ29984.1"/>
    </source>
</evidence>
<dbReference type="Proteomes" id="UP000608579">
    <property type="component" value="Unassembled WGS sequence"/>
</dbReference>
<evidence type="ECO:0000256" key="7">
    <source>
        <dbReference type="RuleBase" id="RU004504"/>
    </source>
</evidence>
<feature type="domain" description="Aminotransferase class V" evidence="9">
    <location>
        <begin position="29"/>
        <end position="399"/>
    </location>
</feature>
<evidence type="ECO:0000256" key="1">
    <source>
        <dbReference type="ARBA" id="ARBA00001933"/>
    </source>
</evidence>
<evidence type="ECO:0000256" key="2">
    <source>
        <dbReference type="ARBA" id="ARBA00010447"/>
    </source>
</evidence>
<evidence type="ECO:0000256" key="3">
    <source>
        <dbReference type="ARBA" id="ARBA00012239"/>
    </source>
</evidence>
<dbReference type="InterPro" id="IPR015422">
    <property type="entry name" value="PyrdxlP-dep_Trfase_small"/>
</dbReference>
<dbReference type="GO" id="GO:0030170">
    <property type="term" value="F:pyridoxal phosphate binding"/>
    <property type="evidence" value="ECO:0007669"/>
    <property type="project" value="UniProtKB-UniRule"/>
</dbReference>
<reference evidence="10" key="1">
    <citation type="journal article" date="2020" name="ISME J.">
        <title>Gammaproteobacteria mediating utilization of methyl-, sulfur- and petroleum organic compounds in deep ocean hydrothermal plumes.</title>
        <authorList>
            <person name="Zhou Z."/>
            <person name="Liu Y."/>
            <person name="Pan J."/>
            <person name="Cron B.R."/>
            <person name="Toner B.M."/>
            <person name="Anantharaman K."/>
            <person name="Breier J.A."/>
            <person name="Dick G.J."/>
            <person name="Li M."/>
        </authorList>
    </citation>
    <scope>NUCLEOTIDE SEQUENCE</scope>
    <source>
        <strain evidence="10">SZUA-1515</strain>
    </source>
</reference>
<proteinExistence type="inferred from homology"/>
<comment type="caution">
    <text evidence="10">The sequence shown here is derived from an EMBL/GenBank/DDBJ whole genome shotgun (WGS) entry which is preliminary data.</text>
</comment>
<evidence type="ECO:0000256" key="5">
    <source>
        <dbReference type="ARBA" id="ARBA00022898"/>
    </source>
</evidence>
<dbReference type="NCBIfam" id="TIGR01979">
    <property type="entry name" value="sufS"/>
    <property type="match status" value="1"/>
</dbReference>
<dbReference type="AlphaFoldDB" id="A0A833EA76"/>
<dbReference type="Gene3D" id="3.40.640.10">
    <property type="entry name" value="Type I PLP-dependent aspartate aminotransferase-like (Major domain)"/>
    <property type="match status" value="1"/>
</dbReference>
<name>A0A833EA76_CALS0</name>
<dbReference type="GO" id="GO:0031071">
    <property type="term" value="F:cysteine desulfurase activity"/>
    <property type="evidence" value="ECO:0007669"/>
    <property type="project" value="UniProtKB-UniRule"/>
</dbReference>
<keyword evidence="4 8" id="KW-0808">Transferase</keyword>
<evidence type="ECO:0000313" key="11">
    <source>
        <dbReference type="Proteomes" id="UP000608579"/>
    </source>
</evidence>
<dbReference type="Pfam" id="PF00266">
    <property type="entry name" value="Aminotran_5"/>
    <property type="match status" value="1"/>
</dbReference>
<comment type="catalytic activity">
    <reaction evidence="6 8">
        <text>(sulfur carrier)-H + L-cysteine = (sulfur carrier)-SH + L-alanine</text>
        <dbReference type="Rhea" id="RHEA:43892"/>
        <dbReference type="Rhea" id="RHEA-COMP:14737"/>
        <dbReference type="Rhea" id="RHEA-COMP:14739"/>
        <dbReference type="ChEBI" id="CHEBI:29917"/>
        <dbReference type="ChEBI" id="CHEBI:35235"/>
        <dbReference type="ChEBI" id="CHEBI:57972"/>
        <dbReference type="ChEBI" id="CHEBI:64428"/>
        <dbReference type="EC" id="2.8.1.7"/>
    </reaction>
</comment>
<dbReference type="InterPro" id="IPR015424">
    <property type="entry name" value="PyrdxlP-dep_Trfase"/>
</dbReference>
<comment type="similarity">
    <text evidence="2 8">Belongs to the class-V pyridoxal-phosphate-dependent aminotransferase family. Csd subfamily.</text>
</comment>
<dbReference type="InterPro" id="IPR000192">
    <property type="entry name" value="Aminotrans_V_dom"/>
</dbReference>
<evidence type="ECO:0000256" key="6">
    <source>
        <dbReference type="ARBA" id="ARBA00050776"/>
    </source>
</evidence>
<dbReference type="InterPro" id="IPR020578">
    <property type="entry name" value="Aminotrans_V_PyrdxlP_BS"/>
</dbReference>
<comment type="cofactor">
    <cofactor evidence="1 7">
        <name>pyridoxal 5'-phosphate</name>
        <dbReference type="ChEBI" id="CHEBI:597326"/>
    </cofactor>
</comment>
<protein>
    <recommendedName>
        <fullName evidence="3 8">Cysteine desulfurase</fullName>
        <ecNumber evidence="3 8">2.8.1.7</ecNumber>
    </recommendedName>
</protein>
<dbReference type="InterPro" id="IPR010970">
    <property type="entry name" value="Cys_dSase_SufS"/>
</dbReference>
<dbReference type="PANTHER" id="PTHR43586:SF8">
    <property type="entry name" value="CYSTEINE DESULFURASE 1, CHLOROPLASTIC"/>
    <property type="match status" value="1"/>
</dbReference>
<accession>A0A833EA76</accession>
<evidence type="ECO:0000256" key="4">
    <source>
        <dbReference type="ARBA" id="ARBA00022679"/>
    </source>
</evidence>
<dbReference type="SUPFAM" id="SSF53383">
    <property type="entry name" value="PLP-dependent transferases"/>
    <property type="match status" value="1"/>
</dbReference>
<dbReference type="CDD" id="cd06453">
    <property type="entry name" value="SufS_like"/>
    <property type="match status" value="1"/>
</dbReference>
<evidence type="ECO:0000256" key="8">
    <source>
        <dbReference type="RuleBase" id="RU004506"/>
    </source>
</evidence>
<dbReference type="PANTHER" id="PTHR43586">
    <property type="entry name" value="CYSTEINE DESULFURASE"/>
    <property type="match status" value="1"/>
</dbReference>
<organism evidence="10 11">
    <name type="scientific">Caldiarchaeum subterraneum</name>
    <dbReference type="NCBI Taxonomy" id="311458"/>
    <lineage>
        <taxon>Archaea</taxon>
        <taxon>Nitrososphaerota</taxon>
        <taxon>Candidatus Caldarchaeales</taxon>
        <taxon>Candidatus Caldarchaeaceae</taxon>
        <taxon>Candidatus Caldarchaeum</taxon>
    </lineage>
</organism>
<comment type="function">
    <text evidence="8">Catalyzes the removal of elemental sulfur and selenium atoms from L-cysteine, L-cystine, L-selenocysteine, and L-selenocystine to produce L-alanine.</text>
</comment>
<dbReference type="EMBL" id="DQVM01000105">
    <property type="protein sequence ID" value="HIQ29984.1"/>
    <property type="molecule type" value="Genomic_DNA"/>
</dbReference>
<dbReference type="Gene3D" id="3.90.1150.10">
    <property type="entry name" value="Aspartate Aminotransferase, domain 1"/>
    <property type="match status" value="1"/>
</dbReference>